<dbReference type="PROSITE" id="PS50056">
    <property type="entry name" value="TYR_PHOSPHATASE_2"/>
    <property type="match status" value="2"/>
</dbReference>
<feature type="non-terminal residue" evidence="7">
    <location>
        <position position="1"/>
    </location>
</feature>
<feature type="domain" description="Tyrosine specific protein phosphatases" evidence="6">
    <location>
        <begin position="305"/>
        <end position="385"/>
    </location>
</feature>
<evidence type="ECO:0000259" key="6">
    <source>
        <dbReference type="PROSITE" id="PS50056"/>
    </source>
</evidence>
<dbReference type="EMBL" id="MRZV01001013">
    <property type="protein sequence ID" value="PIK41516.1"/>
    <property type="molecule type" value="Genomic_DNA"/>
</dbReference>
<evidence type="ECO:0000313" key="7">
    <source>
        <dbReference type="EMBL" id="PIK41516.1"/>
    </source>
</evidence>
<dbReference type="Pfam" id="PF00102">
    <property type="entry name" value="Y_phosphatase"/>
    <property type="match status" value="2"/>
</dbReference>
<dbReference type="PANTHER" id="PTHR19134:SF449">
    <property type="entry name" value="TYROSINE-PROTEIN PHOSPHATASE 1"/>
    <property type="match status" value="1"/>
</dbReference>
<keyword evidence="3" id="KW-0904">Protein phosphatase</keyword>
<dbReference type="InterPro" id="IPR000387">
    <property type="entry name" value="Tyr_Pase_dom"/>
</dbReference>
<dbReference type="InterPro" id="IPR050348">
    <property type="entry name" value="Protein-Tyr_Phosphatase"/>
</dbReference>
<sequence length="441" mass="51035">GEETREVVQYHFIAWPDKKIPDDSSRLLRFIQKVTPVTEQIKNPVLVHCSAGIGRTGVYIAIDRELKMLLKDQCVNIFNCCQDMRSNRPWMVQTVEQYLFIYECVLEWSLCKDTFTDTEDFVKKANMSEAPERRKLEFSVLDNVVPTVDELRQTQGKLEQNKEKNRRADIIPQDGWRVILQKEDTESNYINASFVDGFVKPNEFIATQIPLAHTKQDFWEMVYEYDITTIILLDNGETNLDETPYWPSRDEDLTYGAIVIHLELEEKEDHFTKRNFTIHHEEDQDEFQCMFLYHLKELPSLQGSLTLLDPVCELLRMTGAGILQDQTEGVTLVQCLDGATMSGVFLSSKICIDQIELENGTDVFQAVKRVRKIQPKMVETEAQYNLVFRIVERYIELQNGHEEANEVTYANYRKGSTKGQEVGEEDVTYANYRKGSTTGGE</sequence>
<dbReference type="AlphaFoldDB" id="A0A2G8K0I8"/>
<dbReference type="PROSITE" id="PS50055">
    <property type="entry name" value="TYR_PHOSPHATASE_PTP"/>
    <property type="match status" value="2"/>
</dbReference>
<evidence type="ECO:0000313" key="8">
    <source>
        <dbReference type="Proteomes" id="UP000230750"/>
    </source>
</evidence>
<evidence type="ECO:0000256" key="3">
    <source>
        <dbReference type="ARBA" id="ARBA00022912"/>
    </source>
</evidence>
<dbReference type="SMART" id="SM00194">
    <property type="entry name" value="PTPc"/>
    <property type="match status" value="1"/>
</dbReference>
<feature type="domain" description="Tyrosine specific protein phosphatases" evidence="6">
    <location>
        <begin position="25"/>
        <end position="99"/>
    </location>
</feature>
<dbReference type="PROSITE" id="PS00383">
    <property type="entry name" value="TYR_PHOSPHATASE_1"/>
    <property type="match status" value="1"/>
</dbReference>
<gene>
    <name evidence="7" type="ORF">BSL78_21646</name>
</gene>
<dbReference type="Gene3D" id="3.90.190.10">
    <property type="entry name" value="Protein tyrosine phosphatase superfamily"/>
    <property type="match status" value="2"/>
</dbReference>
<feature type="domain" description="Tyrosine-protein phosphatase" evidence="5">
    <location>
        <begin position="134"/>
        <end position="394"/>
    </location>
</feature>
<organism evidence="7 8">
    <name type="scientific">Stichopus japonicus</name>
    <name type="common">Sea cucumber</name>
    <dbReference type="NCBI Taxonomy" id="307972"/>
    <lineage>
        <taxon>Eukaryota</taxon>
        <taxon>Metazoa</taxon>
        <taxon>Echinodermata</taxon>
        <taxon>Eleutherozoa</taxon>
        <taxon>Echinozoa</taxon>
        <taxon>Holothuroidea</taxon>
        <taxon>Aspidochirotacea</taxon>
        <taxon>Aspidochirotida</taxon>
        <taxon>Stichopodidae</taxon>
        <taxon>Apostichopus</taxon>
    </lineage>
</organism>
<evidence type="ECO:0000256" key="4">
    <source>
        <dbReference type="ARBA" id="ARBA00051722"/>
    </source>
</evidence>
<protein>
    <recommendedName>
        <fullName evidence="1">protein-tyrosine-phosphatase</fullName>
        <ecNumber evidence="1">3.1.3.48</ecNumber>
    </recommendedName>
</protein>
<evidence type="ECO:0000256" key="1">
    <source>
        <dbReference type="ARBA" id="ARBA00013064"/>
    </source>
</evidence>
<evidence type="ECO:0000259" key="5">
    <source>
        <dbReference type="PROSITE" id="PS50055"/>
    </source>
</evidence>
<feature type="domain" description="Tyrosine-protein phosphatase" evidence="5">
    <location>
        <begin position="1"/>
        <end position="108"/>
    </location>
</feature>
<comment type="caution">
    <text evidence="7">The sequence shown here is derived from an EMBL/GenBank/DDBJ whole genome shotgun (WGS) entry which is preliminary data.</text>
</comment>
<dbReference type="EC" id="3.1.3.48" evidence="1"/>
<dbReference type="InterPro" id="IPR029021">
    <property type="entry name" value="Prot-tyrosine_phosphatase-like"/>
</dbReference>
<dbReference type="FunFam" id="3.90.190.10:FF:000102">
    <property type="entry name" value="Receptor-type tyrosine-protein phosphatase"/>
    <property type="match status" value="1"/>
</dbReference>
<dbReference type="PRINTS" id="PR00700">
    <property type="entry name" value="PRTYPHPHTASE"/>
</dbReference>
<keyword evidence="8" id="KW-1185">Reference proteome</keyword>
<comment type="catalytic activity">
    <reaction evidence="4">
        <text>O-phospho-L-tyrosyl-[protein] + H2O = L-tyrosyl-[protein] + phosphate</text>
        <dbReference type="Rhea" id="RHEA:10684"/>
        <dbReference type="Rhea" id="RHEA-COMP:10136"/>
        <dbReference type="Rhea" id="RHEA-COMP:20101"/>
        <dbReference type="ChEBI" id="CHEBI:15377"/>
        <dbReference type="ChEBI" id="CHEBI:43474"/>
        <dbReference type="ChEBI" id="CHEBI:46858"/>
        <dbReference type="ChEBI" id="CHEBI:61978"/>
        <dbReference type="EC" id="3.1.3.48"/>
    </reaction>
</comment>
<name>A0A2G8K0I8_STIJA</name>
<keyword evidence="2" id="KW-0378">Hydrolase</keyword>
<dbReference type="OrthoDB" id="6022401at2759"/>
<dbReference type="CDD" id="cd00047">
    <property type="entry name" value="PTPc"/>
    <property type="match status" value="2"/>
</dbReference>
<dbReference type="PANTHER" id="PTHR19134">
    <property type="entry name" value="RECEPTOR-TYPE TYROSINE-PROTEIN PHOSPHATASE"/>
    <property type="match status" value="1"/>
</dbReference>
<dbReference type="InterPro" id="IPR003595">
    <property type="entry name" value="Tyr_Pase_cat"/>
</dbReference>
<dbReference type="STRING" id="307972.A0A2G8K0I8"/>
<dbReference type="Proteomes" id="UP000230750">
    <property type="component" value="Unassembled WGS sequence"/>
</dbReference>
<dbReference type="SMART" id="SM00404">
    <property type="entry name" value="PTPc_motif"/>
    <property type="match status" value="2"/>
</dbReference>
<evidence type="ECO:0000256" key="2">
    <source>
        <dbReference type="ARBA" id="ARBA00022801"/>
    </source>
</evidence>
<dbReference type="InterPro" id="IPR000242">
    <property type="entry name" value="PTP_cat"/>
</dbReference>
<dbReference type="GO" id="GO:0004725">
    <property type="term" value="F:protein tyrosine phosphatase activity"/>
    <property type="evidence" value="ECO:0007669"/>
    <property type="project" value="UniProtKB-EC"/>
</dbReference>
<accession>A0A2G8K0I8</accession>
<reference evidence="7 8" key="1">
    <citation type="journal article" date="2017" name="PLoS Biol.">
        <title>The sea cucumber genome provides insights into morphological evolution and visceral regeneration.</title>
        <authorList>
            <person name="Zhang X."/>
            <person name="Sun L."/>
            <person name="Yuan J."/>
            <person name="Sun Y."/>
            <person name="Gao Y."/>
            <person name="Zhang L."/>
            <person name="Li S."/>
            <person name="Dai H."/>
            <person name="Hamel J.F."/>
            <person name="Liu C."/>
            <person name="Yu Y."/>
            <person name="Liu S."/>
            <person name="Lin W."/>
            <person name="Guo K."/>
            <person name="Jin S."/>
            <person name="Xu P."/>
            <person name="Storey K.B."/>
            <person name="Huan P."/>
            <person name="Zhang T."/>
            <person name="Zhou Y."/>
            <person name="Zhang J."/>
            <person name="Lin C."/>
            <person name="Li X."/>
            <person name="Xing L."/>
            <person name="Huo D."/>
            <person name="Sun M."/>
            <person name="Wang L."/>
            <person name="Mercier A."/>
            <person name="Li F."/>
            <person name="Yang H."/>
            <person name="Xiang J."/>
        </authorList>
    </citation>
    <scope>NUCLEOTIDE SEQUENCE [LARGE SCALE GENOMIC DNA]</scope>
    <source>
        <strain evidence="7">Shaxun</strain>
        <tissue evidence="7">Muscle</tissue>
    </source>
</reference>
<dbReference type="InterPro" id="IPR016130">
    <property type="entry name" value="Tyr_Pase_AS"/>
</dbReference>
<keyword evidence="7" id="KW-0675">Receptor</keyword>
<dbReference type="SUPFAM" id="SSF52799">
    <property type="entry name" value="(Phosphotyrosine protein) phosphatases II"/>
    <property type="match status" value="2"/>
</dbReference>
<proteinExistence type="predicted"/>